<protein>
    <submittedName>
        <fullName evidence="1">Uncharacterized protein</fullName>
    </submittedName>
</protein>
<proteinExistence type="predicted"/>
<evidence type="ECO:0000313" key="2">
    <source>
        <dbReference type="Proteomes" id="UP000320722"/>
    </source>
</evidence>
<dbReference type="AlphaFoldDB" id="A0A517WAD0"/>
<reference evidence="1 2" key="1">
    <citation type="submission" date="2019-02" db="EMBL/GenBank/DDBJ databases">
        <title>Deep-cultivation of Planctomycetes and their phenomic and genomic characterization uncovers novel biology.</title>
        <authorList>
            <person name="Wiegand S."/>
            <person name="Jogler M."/>
            <person name="Boedeker C."/>
            <person name="Pinto D."/>
            <person name="Vollmers J."/>
            <person name="Rivas-Marin E."/>
            <person name="Kohn T."/>
            <person name="Peeters S.H."/>
            <person name="Heuer A."/>
            <person name="Rast P."/>
            <person name="Oberbeckmann S."/>
            <person name="Bunk B."/>
            <person name="Jeske O."/>
            <person name="Meyerdierks A."/>
            <person name="Storesund J.E."/>
            <person name="Kallscheuer N."/>
            <person name="Luecker S."/>
            <person name="Lage O.M."/>
            <person name="Pohl T."/>
            <person name="Merkel B.J."/>
            <person name="Hornburger P."/>
            <person name="Mueller R.-W."/>
            <person name="Bruemmer F."/>
            <person name="Labrenz M."/>
            <person name="Spormann A.M."/>
            <person name="Op den Camp H."/>
            <person name="Overmann J."/>
            <person name="Amann R."/>
            <person name="Jetten M.S.M."/>
            <person name="Mascher T."/>
            <person name="Medema M.H."/>
            <person name="Devos D.P."/>
            <person name="Kaster A.-K."/>
            <person name="Ovreas L."/>
            <person name="Rohde M."/>
            <person name="Galperin M.Y."/>
            <person name="Jogler C."/>
        </authorList>
    </citation>
    <scope>NUCLEOTIDE SEQUENCE [LARGE SCALE GENOMIC DNA]</scope>
    <source>
        <strain evidence="1 2">V6</strain>
    </source>
</reference>
<accession>A0A517WAD0</accession>
<name>A0A517WAD0_9PLAN</name>
<gene>
    <name evidence="1" type="ORF">V6x_19070</name>
</gene>
<dbReference type="EMBL" id="CP036347">
    <property type="protein sequence ID" value="QDU02206.1"/>
    <property type="molecule type" value="Genomic_DNA"/>
</dbReference>
<evidence type="ECO:0000313" key="1">
    <source>
        <dbReference type="EMBL" id="QDU02206.1"/>
    </source>
</evidence>
<organism evidence="1 2">
    <name type="scientific">Gimesia chilikensis</name>
    <dbReference type="NCBI Taxonomy" id="2605989"/>
    <lineage>
        <taxon>Bacteria</taxon>
        <taxon>Pseudomonadati</taxon>
        <taxon>Planctomycetota</taxon>
        <taxon>Planctomycetia</taxon>
        <taxon>Planctomycetales</taxon>
        <taxon>Planctomycetaceae</taxon>
        <taxon>Gimesia</taxon>
    </lineage>
</organism>
<dbReference type="Proteomes" id="UP000320722">
    <property type="component" value="Chromosome"/>
</dbReference>
<sequence length="99" mass="11203">MIDFDSFSRNLSFKSAHLRNKTRLPLRGSHVYFKTNHVNVRYYPFIKIAPGNQSFRGPVGTVCNWTVLLVQERVVSAGDAAEEVVEIVCTRQATFGDVQ</sequence>